<dbReference type="Gene3D" id="1.10.8.10">
    <property type="entry name" value="DNA helicase RuvA subunit, C-terminal domain"/>
    <property type="match status" value="1"/>
</dbReference>
<dbReference type="InterPro" id="IPR019874">
    <property type="entry name" value="RF_methyltr_PrmC"/>
</dbReference>
<dbReference type="CDD" id="cd02440">
    <property type="entry name" value="AdoMet_MTases"/>
    <property type="match status" value="1"/>
</dbReference>
<dbReference type="PANTHER" id="PTHR18895">
    <property type="entry name" value="HEMK METHYLTRANSFERASE"/>
    <property type="match status" value="1"/>
</dbReference>
<dbReference type="HAMAP" id="MF_02126">
    <property type="entry name" value="RF_methyltr_PrmC"/>
    <property type="match status" value="1"/>
</dbReference>
<comment type="caution">
    <text evidence="9">The sequence shown here is derived from an EMBL/GenBank/DDBJ whole genome shotgun (WGS) entry which is preliminary data.</text>
</comment>
<evidence type="ECO:0000256" key="4">
    <source>
        <dbReference type="ARBA" id="ARBA00048391"/>
    </source>
</evidence>
<comment type="function">
    <text evidence="5">Methylates the class 1 translation termination release factors RF1/PrfA and RF2/PrfB on the glutamine residue of the universally conserved GGQ motif.</text>
</comment>
<dbReference type="InterPro" id="IPR007848">
    <property type="entry name" value="Small_mtfrase_dom"/>
</dbReference>
<evidence type="ECO:0000256" key="2">
    <source>
        <dbReference type="ARBA" id="ARBA00022679"/>
    </source>
</evidence>
<reference evidence="9" key="1">
    <citation type="submission" date="2020-10" db="EMBL/GenBank/DDBJ databases">
        <authorList>
            <person name="Gilroy R."/>
        </authorList>
    </citation>
    <scope>NUCLEOTIDE SEQUENCE</scope>
    <source>
        <strain evidence="9">CHK180-2868</strain>
    </source>
</reference>
<dbReference type="AlphaFoldDB" id="A0A9D1A238"/>
<dbReference type="PANTHER" id="PTHR18895:SF74">
    <property type="entry name" value="MTRF1L RELEASE FACTOR GLUTAMINE METHYLTRANSFERASE"/>
    <property type="match status" value="1"/>
</dbReference>
<feature type="binding site" evidence="5">
    <location>
        <position position="226"/>
    </location>
    <ligand>
        <name>S-adenosyl-L-methionine</name>
        <dbReference type="ChEBI" id="CHEBI:59789"/>
    </ligand>
</feature>
<dbReference type="NCBIfam" id="TIGR03534">
    <property type="entry name" value="RF_mod_PrmC"/>
    <property type="match status" value="1"/>
</dbReference>
<protein>
    <recommendedName>
        <fullName evidence="5">Release factor glutamine methyltransferase</fullName>
        <shortName evidence="5">RF MTase</shortName>
        <ecNumber evidence="5">2.1.1.297</ecNumber>
    </recommendedName>
    <alternativeName>
        <fullName evidence="5">N5-glutamine methyltransferase PrmC</fullName>
    </alternativeName>
    <alternativeName>
        <fullName evidence="5">Protein-(glutamine-N5) MTase PrmC</fullName>
    </alternativeName>
    <alternativeName>
        <fullName evidence="5">Protein-glutamine N-methyltransferase PrmC</fullName>
    </alternativeName>
</protein>
<feature type="compositionally biased region" description="Basic and acidic residues" evidence="6">
    <location>
        <begin position="57"/>
        <end position="74"/>
    </location>
</feature>
<feature type="domain" description="Methyltransferase small" evidence="7">
    <location>
        <begin position="128"/>
        <end position="229"/>
    </location>
</feature>
<dbReference type="SUPFAM" id="SSF53335">
    <property type="entry name" value="S-adenosyl-L-methionine-dependent methyltransferases"/>
    <property type="match status" value="1"/>
</dbReference>
<evidence type="ECO:0000313" key="10">
    <source>
        <dbReference type="Proteomes" id="UP000824250"/>
    </source>
</evidence>
<feature type="binding site" evidence="5">
    <location>
        <begin position="226"/>
        <end position="229"/>
    </location>
    <ligand>
        <name>substrate</name>
    </ligand>
</feature>
<evidence type="ECO:0000256" key="5">
    <source>
        <dbReference type="HAMAP-Rule" id="MF_02126"/>
    </source>
</evidence>
<dbReference type="EC" id="2.1.1.297" evidence="5"/>
<keyword evidence="2 5" id="KW-0808">Transferase</keyword>
<evidence type="ECO:0000256" key="3">
    <source>
        <dbReference type="ARBA" id="ARBA00022691"/>
    </source>
</evidence>
<dbReference type="Pfam" id="PF05175">
    <property type="entry name" value="MTS"/>
    <property type="match status" value="1"/>
</dbReference>
<dbReference type="Proteomes" id="UP000824250">
    <property type="component" value="Unassembled WGS sequence"/>
</dbReference>
<name>A0A9D1A238_9FIRM</name>
<evidence type="ECO:0000256" key="6">
    <source>
        <dbReference type="SAM" id="MobiDB-lite"/>
    </source>
</evidence>
<dbReference type="Gene3D" id="3.40.50.150">
    <property type="entry name" value="Vaccinia Virus protein VP39"/>
    <property type="match status" value="1"/>
</dbReference>
<dbReference type="InterPro" id="IPR040758">
    <property type="entry name" value="PrmC_N"/>
</dbReference>
<proteinExistence type="inferred from homology"/>
<sequence>MTWQELLKSGQERLKKAGVPEAELDGWYLFEAAFGISRARYYLCAGEEAGTGELPETEERTGAGAGEKPKGAEKETCDTGFSSCLIKYEEFLFRRAGREPLQQILGVQEFMGLPFFVNRHVLIPRQDTETLVETVLREQREKEISILDLCTGSGCIAVSLAVLGGYAHVTGADISEEALKVARQNAKALFHERFSDRREKTEIEFRKSDLLTEFGMEEQFQVIVSNPPYIPTAVIEGLEPEVREFEPRLALDGEEDGLSFYRRLSEECGAHLSEGGCVYFEIGYDQGEAVCELLRAHGFTDTRVIQDLAGKDRVVFGRKRTGRLPQENEEEEACLTV</sequence>
<accession>A0A9D1A238</accession>
<dbReference type="GO" id="GO:0032259">
    <property type="term" value="P:methylation"/>
    <property type="evidence" value="ECO:0007669"/>
    <property type="project" value="UniProtKB-KW"/>
</dbReference>
<comment type="catalytic activity">
    <reaction evidence="4 5">
        <text>L-glutaminyl-[peptide chain release factor] + S-adenosyl-L-methionine = N(5)-methyl-L-glutaminyl-[peptide chain release factor] + S-adenosyl-L-homocysteine + H(+)</text>
        <dbReference type="Rhea" id="RHEA:42896"/>
        <dbReference type="Rhea" id="RHEA-COMP:10271"/>
        <dbReference type="Rhea" id="RHEA-COMP:10272"/>
        <dbReference type="ChEBI" id="CHEBI:15378"/>
        <dbReference type="ChEBI" id="CHEBI:30011"/>
        <dbReference type="ChEBI" id="CHEBI:57856"/>
        <dbReference type="ChEBI" id="CHEBI:59789"/>
        <dbReference type="ChEBI" id="CHEBI:61891"/>
        <dbReference type="EC" id="2.1.1.297"/>
    </reaction>
</comment>
<dbReference type="Pfam" id="PF17827">
    <property type="entry name" value="PrmC_N"/>
    <property type="match status" value="1"/>
</dbReference>
<dbReference type="PROSITE" id="PS00092">
    <property type="entry name" value="N6_MTASE"/>
    <property type="match status" value="1"/>
</dbReference>
<dbReference type="EMBL" id="DVGC01000006">
    <property type="protein sequence ID" value="HIR04596.1"/>
    <property type="molecule type" value="Genomic_DNA"/>
</dbReference>
<evidence type="ECO:0000259" key="7">
    <source>
        <dbReference type="Pfam" id="PF05175"/>
    </source>
</evidence>
<dbReference type="InterPro" id="IPR029063">
    <property type="entry name" value="SAM-dependent_MTases_sf"/>
</dbReference>
<dbReference type="InterPro" id="IPR002052">
    <property type="entry name" value="DNA_methylase_N6_adenine_CS"/>
</dbReference>
<dbReference type="NCBIfam" id="TIGR00536">
    <property type="entry name" value="hemK_fam"/>
    <property type="match status" value="1"/>
</dbReference>
<keyword evidence="3 5" id="KW-0949">S-adenosyl-L-methionine</keyword>
<gene>
    <name evidence="5 9" type="primary">prmC</name>
    <name evidence="9" type="ORF">IAB28_01320</name>
</gene>
<feature type="domain" description="Release factor glutamine methyltransferase N-terminal" evidence="8">
    <location>
        <begin position="5"/>
        <end position="50"/>
    </location>
</feature>
<dbReference type="GO" id="GO:0102559">
    <property type="term" value="F:peptide chain release factor N(5)-glutamine methyltransferase activity"/>
    <property type="evidence" value="ECO:0007669"/>
    <property type="project" value="UniProtKB-EC"/>
</dbReference>
<organism evidence="9 10">
    <name type="scientific">Candidatus Copromonas faecavium</name>
    <name type="common">nom. illeg.</name>
    <dbReference type="NCBI Taxonomy" id="2840740"/>
    <lineage>
        <taxon>Bacteria</taxon>
        <taxon>Bacillati</taxon>
        <taxon>Bacillota</taxon>
        <taxon>Clostridia</taxon>
        <taxon>Lachnospirales</taxon>
        <taxon>Lachnospiraceae</taxon>
        <taxon>Candidatus Copromonas (nom. illeg.)</taxon>
    </lineage>
</organism>
<dbReference type="InterPro" id="IPR004556">
    <property type="entry name" value="HemK-like"/>
</dbReference>
<evidence type="ECO:0000313" key="9">
    <source>
        <dbReference type="EMBL" id="HIR04596.1"/>
    </source>
</evidence>
<evidence type="ECO:0000259" key="8">
    <source>
        <dbReference type="Pfam" id="PF17827"/>
    </source>
</evidence>
<reference evidence="9" key="2">
    <citation type="journal article" date="2021" name="PeerJ">
        <title>Extensive microbial diversity within the chicken gut microbiome revealed by metagenomics and culture.</title>
        <authorList>
            <person name="Gilroy R."/>
            <person name="Ravi A."/>
            <person name="Getino M."/>
            <person name="Pursley I."/>
            <person name="Horton D.L."/>
            <person name="Alikhan N.F."/>
            <person name="Baker D."/>
            <person name="Gharbi K."/>
            <person name="Hall N."/>
            <person name="Watson M."/>
            <person name="Adriaenssens E.M."/>
            <person name="Foster-Nyarko E."/>
            <person name="Jarju S."/>
            <person name="Secka A."/>
            <person name="Antonio M."/>
            <person name="Oren A."/>
            <person name="Chaudhuri R.R."/>
            <person name="La Ragione R."/>
            <person name="Hildebrand F."/>
            <person name="Pallen M.J."/>
        </authorList>
    </citation>
    <scope>NUCLEOTIDE SEQUENCE</scope>
    <source>
        <strain evidence="9">CHK180-2868</strain>
    </source>
</reference>
<feature type="binding site" evidence="5">
    <location>
        <position position="173"/>
    </location>
    <ligand>
        <name>S-adenosyl-L-methionine</name>
        <dbReference type="ChEBI" id="CHEBI:59789"/>
    </ligand>
</feature>
<dbReference type="GO" id="GO:0003676">
    <property type="term" value="F:nucleic acid binding"/>
    <property type="evidence" value="ECO:0007669"/>
    <property type="project" value="InterPro"/>
</dbReference>
<dbReference type="InterPro" id="IPR050320">
    <property type="entry name" value="N5-glutamine_MTase"/>
</dbReference>
<comment type="similarity">
    <text evidence="5">Belongs to the protein N5-glutamine methyltransferase family. PrmC subfamily.</text>
</comment>
<keyword evidence="1 5" id="KW-0489">Methyltransferase</keyword>
<evidence type="ECO:0000256" key="1">
    <source>
        <dbReference type="ARBA" id="ARBA00022603"/>
    </source>
</evidence>
<comment type="caution">
    <text evidence="5">Lacks conserved residue(s) required for the propagation of feature annotation.</text>
</comment>
<feature type="region of interest" description="Disordered" evidence="6">
    <location>
        <begin position="52"/>
        <end position="74"/>
    </location>
</feature>